<comment type="subcellular location">
    <subcellularLocation>
        <location evidence="1">Nucleus</location>
    </subcellularLocation>
</comment>
<feature type="domain" description="Zn(2)-C6 fungal-type" evidence="8">
    <location>
        <begin position="15"/>
        <end position="44"/>
    </location>
</feature>
<evidence type="ECO:0000256" key="3">
    <source>
        <dbReference type="ARBA" id="ARBA00023015"/>
    </source>
</evidence>
<feature type="compositionally biased region" description="Polar residues" evidence="7">
    <location>
        <begin position="782"/>
        <end position="806"/>
    </location>
</feature>
<protein>
    <recommendedName>
        <fullName evidence="8">Zn(2)-C6 fungal-type domain-containing protein</fullName>
    </recommendedName>
</protein>
<dbReference type="Pfam" id="PF04082">
    <property type="entry name" value="Fungal_trans"/>
    <property type="match status" value="1"/>
</dbReference>
<dbReference type="InterPro" id="IPR007219">
    <property type="entry name" value="XnlR_reg_dom"/>
</dbReference>
<evidence type="ECO:0000313" key="9">
    <source>
        <dbReference type="EMBL" id="PVH23555.1"/>
    </source>
</evidence>
<accession>A0A2V1B0B7</accession>
<dbReference type="GO" id="GO:0008270">
    <property type="term" value="F:zinc ion binding"/>
    <property type="evidence" value="ECO:0007669"/>
    <property type="project" value="InterPro"/>
</dbReference>
<dbReference type="GO" id="GO:0005634">
    <property type="term" value="C:nucleus"/>
    <property type="evidence" value="ECO:0007669"/>
    <property type="project" value="UniProtKB-SubCell"/>
</dbReference>
<evidence type="ECO:0000256" key="7">
    <source>
        <dbReference type="SAM" id="MobiDB-lite"/>
    </source>
</evidence>
<dbReference type="EMBL" id="PKFO01000011">
    <property type="protein sequence ID" value="PVH23555.1"/>
    <property type="molecule type" value="Genomic_DNA"/>
</dbReference>
<dbReference type="STRING" id="45357.A0A2V1B0B7"/>
<dbReference type="GeneID" id="37009175"/>
<dbReference type="OrthoDB" id="2123952at2759"/>
<dbReference type="RefSeq" id="XP_025344495.1">
    <property type="nucleotide sequence ID" value="XM_025487479.1"/>
</dbReference>
<dbReference type="PANTHER" id="PTHR46910">
    <property type="entry name" value="TRANSCRIPTION FACTOR PDR1"/>
    <property type="match status" value="1"/>
</dbReference>
<evidence type="ECO:0000256" key="1">
    <source>
        <dbReference type="ARBA" id="ARBA00004123"/>
    </source>
</evidence>
<dbReference type="CDD" id="cd00067">
    <property type="entry name" value="GAL4"/>
    <property type="match status" value="1"/>
</dbReference>
<dbReference type="GO" id="GO:0000981">
    <property type="term" value="F:DNA-binding transcription factor activity, RNA polymerase II-specific"/>
    <property type="evidence" value="ECO:0007669"/>
    <property type="project" value="InterPro"/>
</dbReference>
<keyword evidence="3" id="KW-0805">Transcription regulation</keyword>
<proteinExistence type="predicted"/>
<sequence>MSGVEKNKRDRVAKACATCRKKKIKCNGKTPCDHCSNLQIPCEYPTNKPRKSRTKASSEMISSRLDRLESLMYKIAESVGGGGLDSRNGISPSSGTRLHGDSMSTPTTASPASDVSDKEADDDLREDQADGYNRADSAAPLQSSNGDQSPEKKPRDTFFQQAKSILNKTIDEKSDGATKPHQILQYKGMHSGIVFMFGSQSIEWIKSRLKQEDHNIVTPFSTLIFYFNAWKQVFSSVWTDVKTYPKEDVKKFKEGIYPHDKQLTFELLRHYNCIALADFVCPVADVQALFMKYYGNKSAPRKKRYKFSYSEFMLMNLSLAISITVAIDEKSSGVTSPQIGECPRLDAMSIDQLTSLQEEMFLNSVFYFHTISVVSEGMVTIQALLLLATHLETTWVITDVNYTFVGMASRYAQEIGLHRYETFNHLPESEIHERSRLWAAVQCFDVEISHRTGKPPSVNMVDVSTLTPMDPWYVPALVSQSEVERLQQICGGQQLPWEEIYVHFYVYKLSQLRAFSYFQLFSATVKYDSLKGIQEIVTSLNHELGNFTNELRAEFQFRLLIERFTSEKKMNRVNDSILTLQLCYFYQVMTINKVPSQIEPESDTPPYENACYRRNFLDSARTILHLMRSVNRRTVPFFGVNWMIFYPFVATMNLLAHCLNHSDEGDSLDDLNLLIDVSMNCFNLYSKQAKQPATRLFYLRLQLFDVVVRIVLRITIKVFESRTNMDILSNNPALRSHLEDVEKEFPQFYQKINDTSDMMDLLNCMHPTSGVGLSTNKFSPNGSCDSASNASNPDLTPGYSNETFEGQSPRKNDPTLSNILHPVDFSGLRDNDRKDFSIDDDFLLAAVNQDYSTLPNFFFDNGL</sequence>
<dbReference type="VEuPathDB" id="FungiDB:CXQ85_003845"/>
<dbReference type="Pfam" id="PF00172">
    <property type="entry name" value="Zn_clus"/>
    <property type="match status" value="1"/>
</dbReference>
<keyword evidence="2" id="KW-0479">Metal-binding</keyword>
<gene>
    <name evidence="9" type="ORF">CXQ85_003845</name>
</gene>
<keyword evidence="6" id="KW-0539">Nucleus</keyword>
<dbReference type="PANTHER" id="PTHR46910:SF37">
    <property type="entry name" value="ZN(II)2CYS6 TRANSCRIPTION FACTOR (EUROFUNG)"/>
    <property type="match status" value="1"/>
</dbReference>
<evidence type="ECO:0000256" key="6">
    <source>
        <dbReference type="ARBA" id="ARBA00023242"/>
    </source>
</evidence>
<dbReference type="InterPro" id="IPR001138">
    <property type="entry name" value="Zn2Cys6_DnaBD"/>
</dbReference>
<dbReference type="PROSITE" id="PS00463">
    <property type="entry name" value="ZN2_CY6_FUNGAL_1"/>
    <property type="match status" value="1"/>
</dbReference>
<dbReference type="SMART" id="SM00906">
    <property type="entry name" value="Fungal_trans"/>
    <property type="match status" value="1"/>
</dbReference>
<keyword evidence="4" id="KW-0238">DNA-binding</keyword>
<comment type="caution">
    <text evidence="9">The sequence shown here is derived from an EMBL/GenBank/DDBJ whole genome shotgun (WGS) entry which is preliminary data.</text>
</comment>
<dbReference type="AlphaFoldDB" id="A0A2V1B0B7"/>
<dbReference type="Gene3D" id="4.10.240.10">
    <property type="entry name" value="Zn(2)-C6 fungal-type DNA-binding domain"/>
    <property type="match status" value="1"/>
</dbReference>
<dbReference type="GO" id="GO:0006351">
    <property type="term" value="P:DNA-templated transcription"/>
    <property type="evidence" value="ECO:0007669"/>
    <property type="project" value="InterPro"/>
</dbReference>
<evidence type="ECO:0000256" key="4">
    <source>
        <dbReference type="ARBA" id="ARBA00023125"/>
    </source>
</evidence>
<evidence type="ECO:0000256" key="5">
    <source>
        <dbReference type="ARBA" id="ARBA00023163"/>
    </source>
</evidence>
<keyword evidence="5" id="KW-0804">Transcription</keyword>
<feature type="region of interest" description="Disordered" evidence="7">
    <location>
        <begin position="79"/>
        <end position="156"/>
    </location>
</feature>
<evidence type="ECO:0000313" key="10">
    <source>
        <dbReference type="Proteomes" id="UP000244309"/>
    </source>
</evidence>
<dbReference type="InterPro" id="IPR050987">
    <property type="entry name" value="AtrR-like"/>
</dbReference>
<feature type="compositionally biased region" description="Low complexity" evidence="7">
    <location>
        <begin position="104"/>
        <end position="113"/>
    </location>
</feature>
<dbReference type="CDD" id="cd12148">
    <property type="entry name" value="fungal_TF_MHR"/>
    <property type="match status" value="1"/>
</dbReference>
<evidence type="ECO:0000259" key="8">
    <source>
        <dbReference type="PROSITE" id="PS50048"/>
    </source>
</evidence>
<keyword evidence="10" id="KW-1185">Reference proteome</keyword>
<dbReference type="Proteomes" id="UP000244309">
    <property type="component" value="Unassembled WGS sequence"/>
</dbReference>
<dbReference type="PROSITE" id="PS50048">
    <property type="entry name" value="ZN2_CY6_FUNGAL_2"/>
    <property type="match status" value="1"/>
</dbReference>
<organism evidence="9 10">
    <name type="scientific">Candidozyma haemuli</name>
    <dbReference type="NCBI Taxonomy" id="45357"/>
    <lineage>
        <taxon>Eukaryota</taxon>
        <taxon>Fungi</taxon>
        <taxon>Dikarya</taxon>
        <taxon>Ascomycota</taxon>
        <taxon>Saccharomycotina</taxon>
        <taxon>Pichiomycetes</taxon>
        <taxon>Metschnikowiaceae</taxon>
        <taxon>Candidozyma</taxon>
    </lineage>
</organism>
<dbReference type="GO" id="GO:0003677">
    <property type="term" value="F:DNA binding"/>
    <property type="evidence" value="ECO:0007669"/>
    <property type="project" value="UniProtKB-KW"/>
</dbReference>
<dbReference type="SMART" id="SM00066">
    <property type="entry name" value="GAL4"/>
    <property type="match status" value="1"/>
</dbReference>
<feature type="region of interest" description="Disordered" evidence="7">
    <location>
        <begin position="782"/>
        <end position="818"/>
    </location>
</feature>
<reference evidence="9 10" key="1">
    <citation type="submission" date="2017-12" db="EMBL/GenBank/DDBJ databases">
        <title>Genome Sequence of a Multidrug-Resistant Candida haemulonii Isolate from a Patient with Chronic Leg Ulcers in Israel.</title>
        <authorList>
            <person name="Chow N.A."/>
            <person name="Gade L."/>
            <person name="Batra D."/>
            <person name="Rowe L.A."/>
            <person name="Ben-Ami R."/>
            <person name="Loparev V.N."/>
            <person name="Litvintseva A.P."/>
        </authorList>
    </citation>
    <scope>NUCLEOTIDE SEQUENCE [LARGE SCALE GENOMIC DNA]</scope>
    <source>
        <strain evidence="9 10">B11899</strain>
    </source>
</reference>
<dbReference type="InterPro" id="IPR036864">
    <property type="entry name" value="Zn2-C6_fun-type_DNA-bd_sf"/>
</dbReference>
<dbReference type="SUPFAM" id="SSF57701">
    <property type="entry name" value="Zn2/Cys6 DNA-binding domain"/>
    <property type="match status" value="1"/>
</dbReference>
<evidence type="ECO:0000256" key="2">
    <source>
        <dbReference type="ARBA" id="ARBA00022723"/>
    </source>
</evidence>
<name>A0A2V1B0B7_9ASCO</name>